<accession>A0A3P3WB55</accession>
<evidence type="ECO:0000313" key="3">
    <source>
        <dbReference type="Proteomes" id="UP000275719"/>
    </source>
</evidence>
<dbReference type="AlphaFoldDB" id="A0A3P3WB55"/>
<dbReference type="EMBL" id="RQVQ01000005">
    <property type="protein sequence ID" value="RRJ92415.1"/>
    <property type="molecule type" value="Genomic_DNA"/>
</dbReference>
<dbReference type="PANTHER" id="PTHR47505:SF1">
    <property type="entry name" value="DNA UTILIZATION PROTEIN YHGH"/>
    <property type="match status" value="1"/>
</dbReference>
<comment type="caution">
    <text evidence="2">The sequence shown here is derived from an EMBL/GenBank/DDBJ whole genome shotgun (WGS) entry which is preliminary data.</text>
</comment>
<dbReference type="RefSeq" id="WP_125017349.1">
    <property type="nucleotide sequence ID" value="NZ_RQVQ01000005.1"/>
</dbReference>
<evidence type="ECO:0000259" key="1">
    <source>
        <dbReference type="Pfam" id="PF18912"/>
    </source>
</evidence>
<evidence type="ECO:0000313" key="2">
    <source>
        <dbReference type="EMBL" id="RRJ92415.1"/>
    </source>
</evidence>
<name>A0A3P3WB55_9FLAO</name>
<dbReference type="InterPro" id="IPR029057">
    <property type="entry name" value="PRTase-like"/>
</dbReference>
<feature type="domain" description="Double zinc ribbon" evidence="1">
    <location>
        <begin position="6"/>
        <end position="39"/>
    </location>
</feature>
<dbReference type="Pfam" id="PF18912">
    <property type="entry name" value="DZR_2"/>
    <property type="match status" value="1"/>
</dbReference>
<dbReference type="Proteomes" id="UP000275719">
    <property type="component" value="Unassembled WGS sequence"/>
</dbReference>
<reference evidence="2 3" key="1">
    <citation type="submission" date="2018-11" db="EMBL/GenBank/DDBJ databases">
        <title>Flavobacterium sp. nov., YIM 102701-2 draft genome.</title>
        <authorList>
            <person name="Li G."/>
            <person name="Jiang Y."/>
        </authorList>
    </citation>
    <scope>NUCLEOTIDE SEQUENCE [LARGE SCALE GENOMIC DNA]</scope>
    <source>
        <strain evidence="2 3">YIM 102701-2</strain>
    </source>
</reference>
<keyword evidence="3" id="KW-1185">Reference proteome</keyword>
<gene>
    <name evidence="2" type="ORF">EG240_03160</name>
</gene>
<organism evidence="2 3">
    <name type="scientific">Paenimyroides tangerinum</name>
    <dbReference type="NCBI Taxonomy" id="2488728"/>
    <lineage>
        <taxon>Bacteria</taxon>
        <taxon>Pseudomonadati</taxon>
        <taxon>Bacteroidota</taxon>
        <taxon>Flavobacteriia</taxon>
        <taxon>Flavobacteriales</taxon>
        <taxon>Flavobacteriaceae</taxon>
        <taxon>Paenimyroides</taxon>
    </lineage>
</organism>
<dbReference type="Gene3D" id="3.40.50.2020">
    <property type="match status" value="1"/>
</dbReference>
<dbReference type="InterPro" id="IPR044005">
    <property type="entry name" value="DZR_2"/>
</dbReference>
<sequence>MFQHLFNLVFPKKCLGCNETIINTKHYICPECLHSLDFVTVGNHSNPTLLTRFFGKLPLVCANGLIYYDKKEVSHNLIHELKYKDQQNIGILFAELTFEKYKNHIAFKEVDELVAVPLHKKKEKERGYNQLDSFGKRLSELTGIPYNKERLTRNFYTTPQAMKKNLFLRSSLKSDLFTVNYNESDYGKHFMILDDVVTTGSTLEILGKELLKIPNSKISTFFMAVTK</sequence>
<dbReference type="InterPro" id="IPR051910">
    <property type="entry name" value="ComF/GntX_DNA_util-trans"/>
</dbReference>
<dbReference type="PANTHER" id="PTHR47505">
    <property type="entry name" value="DNA UTILIZATION PROTEIN YHGH"/>
    <property type="match status" value="1"/>
</dbReference>
<protein>
    <submittedName>
        <fullName evidence="2">ComF family protein</fullName>
    </submittedName>
</protein>
<dbReference type="OrthoDB" id="9779910at2"/>
<proteinExistence type="predicted"/>
<dbReference type="SUPFAM" id="SSF53271">
    <property type="entry name" value="PRTase-like"/>
    <property type="match status" value="1"/>
</dbReference>